<proteinExistence type="predicted"/>
<dbReference type="Proteomes" id="UP001153620">
    <property type="component" value="Chromosome 4"/>
</dbReference>
<name>A0A9N9WZ74_9DIPT</name>
<reference evidence="2" key="2">
    <citation type="submission" date="2022-10" db="EMBL/GenBank/DDBJ databases">
        <authorList>
            <consortium name="ENA_rothamsted_submissions"/>
            <consortium name="culmorum"/>
            <person name="King R."/>
        </authorList>
    </citation>
    <scope>NUCLEOTIDE SEQUENCE</scope>
</reference>
<reference evidence="2" key="1">
    <citation type="submission" date="2022-01" db="EMBL/GenBank/DDBJ databases">
        <authorList>
            <person name="King R."/>
        </authorList>
    </citation>
    <scope>NUCLEOTIDE SEQUENCE</scope>
</reference>
<dbReference type="AlphaFoldDB" id="A0A9N9WZ74"/>
<evidence type="ECO:0000313" key="3">
    <source>
        <dbReference type="Proteomes" id="UP001153620"/>
    </source>
</evidence>
<dbReference type="EMBL" id="OU895880">
    <property type="protein sequence ID" value="CAG9811970.1"/>
    <property type="molecule type" value="Genomic_DNA"/>
</dbReference>
<evidence type="ECO:0000313" key="2">
    <source>
        <dbReference type="EMBL" id="CAG9811970.1"/>
    </source>
</evidence>
<keyword evidence="3" id="KW-1185">Reference proteome</keyword>
<feature type="coiled-coil region" evidence="1">
    <location>
        <begin position="156"/>
        <end position="201"/>
    </location>
</feature>
<organism evidence="2 3">
    <name type="scientific">Chironomus riparius</name>
    <dbReference type="NCBI Taxonomy" id="315576"/>
    <lineage>
        <taxon>Eukaryota</taxon>
        <taxon>Metazoa</taxon>
        <taxon>Ecdysozoa</taxon>
        <taxon>Arthropoda</taxon>
        <taxon>Hexapoda</taxon>
        <taxon>Insecta</taxon>
        <taxon>Pterygota</taxon>
        <taxon>Neoptera</taxon>
        <taxon>Endopterygota</taxon>
        <taxon>Diptera</taxon>
        <taxon>Nematocera</taxon>
        <taxon>Chironomoidea</taxon>
        <taxon>Chironomidae</taxon>
        <taxon>Chironominae</taxon>
        <taxon>Chironomus</taxon>
    </lineage>
</organism>
<accession>A0A9N9WZ74</accession>
<gene>
    <name evidence="2" type="ORF">CHIRRI_LOCUS14777</name>
</gene>
<sequence>MLSQIRRFVSFNFRCSHFFAVHIAVQKQSQIYFISCSCCKCTFCDKICKIFLRGGKMNKINFQIRIISLMFFTTYCSCQQSVSEINQLIRKPTGSENLASDVRQFPDSYFLDFLKKHDSPVKQPTIGSSEEGSQVQLKKILTEGEFCNAFCNLNLMRNLTERLEKMENRMVGEVRKINLKLMRLEDNLKNLTNKIEDLIKSGMNNIKDEMIRSMRENMNRN</sequence>
<dbReference type="OrthoDB" id="10565505at2759"/>
<evidence type="ECO:0000256" key="1">
    <source>
        <dbReference type="SAM" id="Coils"/>
    </source>
</evidence>
<protein>
    <submittedName>
        <fullName evidence="2">Uncharacterized protein</fullName>
    </submittedName>
</protein>
<keyword evidence="1" id="KW-0175">Coiled coil</keyword>